<dbReference type="RefSeq" id="WP_003562932.1">
    <property type="nucleotide sequence ID" value="NZ_BAYM01000101.1"/>
</dbReference>
<dbReference type="Proteomes" id="UP000032552">
    <property type="component" value="Unassembled WGS sequence"/>
</dbReference>
<dbReference type="InterPro" id="IPR036291">
    <property type="entry name" value="NAD(P)-bd_dom_sf"/>
</dbReference>
<evidence type="ECO:0000259" key="2">
    <source>
        <dbReference type="Pfam" id="PF03807"/>
    </source>
</evidence>
<sequence>MTIGIIGSGNVGRALGQLFSHVGEQVIISHRHGVASLAPVIAEMRSTVEAGTVADAAKQDIVVLAVPFNALPELPTSVDPKTIIIDATNYYPSRDGDQPALAAHQVTSSELVAKHFGTKKVVKAFNTIAMTKIRSLAKPSQPAGRIAIPIAGDDNAAKQTVTTLIKRIGFDVVDLGSLSDSYPAQADGPLFLFAGDADQVRAQVQH</sequence>
<dbReference type="InterPro" id="IPR028939">
    <property type="entry name" value="P5C_Rdtase_cat_N"/>
</dbReference>
<dbReference type="GeneID" id="57088958"/>
<dbReference type="InterPro" id="IPR051267">
    <property type="entry name" value="STEAP_metalloreductase"/>
</dbReference>
<keyword evidence="1" id="KW-0560">Oxidoreductase</keyword>
<dbReference type="Pfam" id="PF03807">
    <property type="entry name" value="F420_oxidored"/>
    <property type="match status" value="1"/>
</dbReference>
<reference evidence="4" key="1">
    <citation type="submission" date="2014-05" db="EMBL/GenBank/DDBJ databases">
        <title>Whole genome sequencing of Lactobacillus casei NRIC0644.</title>
        <authorList>
            <person name="Atarashi H."/>
            <person name="Yoshida Y."/>
            <person name="Fujimura S."/>
            <person name="Tanaka N."/>
            <person name="Shiwa Y."/>
            <person name="Yoshikawa H."/>
            <person name="Okada S."/>
            <person name="Nakagawa J."/>
        </authorList>
    </citation>
    <scope>NUCLEOTIDE SEQUENCE [LARGE SCALE GENOMIC DNA]</scope>
    <source>
        <strain evidence="4">NRIC0644</strain>
    </source>
</reference>
<name>A0A0C9PYK6_LACPA</name>
<gene>
    <name evidence="3" type="ORF">LC0644_1818</name>
</gene>
<dbReference type="AlphaFoldDB" id="A0A0C9PYK6"/>
<accession>A0A0C9PYK6</accession>
<dbReference type="EMBL" id="BAYM01000101">
    <property type="protein sequence ID" value="GAN37229.1"/>
    <property type="molecule type" value="Genomic_DNA"/>
</dbReference>
<dbReference type="GO" id="GO:0016491">
    <property type="term" value="F:oxidoreductase activity"/>
    <property type="evidence" value="ECO:0007669"/>
    <property type="project" value="UniProtKB-KW"/>
</dbReference>
<protein>
    <submittedName>
        <fullName evidence="3">NADP oxidoreductase coenzyme F420-dependent</fullName>
    </submittedName>
</protein>
<dbReference type="SUPFAM" id="SSF51735">
    <property type="entry name" value="NAD(P)-binding Rossmann-fold domains"/>
    <property type="match status" value="1"/>
</dbReference>
<feature type="domain" description="Pyrroline-5-carboxylate reductase catalytic N-terminal" evidence="2">
    <location>
        <begin position="2"/>
        <end position="90"/>
    </location>
</feature>
<comment type="caution">
    <text evidence="3">The sequence shown here is derived from an EMBL/GenBank/DDBJ whole genome shotgun (WGS) entry which is preliminary data.</text>
</comment>
<proteinExistence type="predicted"/>
<evidence type="ECO:0000256" key="1">
    <source>
        <dbReference type="ARBA" id="ARBA00023002"/>
    </source>
</evidence>
<organism evidence="3 4">
    <name type="scientific">Lacticaseibacillus paracasei NRIC 0644</name>
    <dbReference type="NCBI Taxonomy" id="1435038"/>
    <lineage>
        <taxon>Bacteria</taxon>
        <taxon>Bacillati</taxon>
        <taxon>Bacillota</taxon>
        <taxon>Bacilli</taxon>
        <taxon>Lactobacillales</taxon>
        <taxon>Lactobacillaceae</taxon>
        <taxon>Lacticaseibacillus</taxon>
    </lineage>
</organism>
<evidence type="ECO:0000313" key="3">
    <source>
        <dbReference type="EMBL" id="GAN37229.1"/>
    </source>
</evidence>
<dbReference type="Gene3D" id="3.40.50.720">
    <property type="entry name" value="NAD(P)-binding Rossmann-like Domain"/>
    <property type="match status" value="1"/>
</dbReference>
<evidence type="ECO:0000313" key="4">
    <source>
        <dbReference type="Proteomes" id="UP000032552"/>
    </source>
</evidence>
<dbReference type="PANTHER" id="PTHR14239">
    <property type="entry name" value="DUDULIN-RELATED"/>
    <property type="match status" value="1"/>
</dbReference>